<protein>
    <submittedName>
        <fullName evidence="2">Uncharacterized protein</fullName>
    </submittedName>
</protein>
<dbReference type="Proteomes" id="UP000299102">
    <property type="component" value="Unassembled WGS sequence"/>
</dbReference>
<accession>A0A4C1ZRG0</accession>
<reference evidence="2 3" key="1">
    <citation type="journal article" date="2019" name="Commun. Biol.">
        <title>The bagworm genome reveals a unique fibroin gene that provides high tensile strength.</title>
        <authorList>
            <person name="Kono N."/>
            <person name="Nakamura H."/>
            <person name="Ohtoshi R."/>
            <person name="Tomita M."/>
            <person name="Numata K."/>
            <person name="Arakawa K."/>
        </authorList>
    </citation>
    <scope>NUCLEOTIDE SEQUENCE [LARGE SCALE GENOMIC DNA]</scope>
</reference>
<name>A0A4C1ZRG0_EUMVA</name>
<organism evidence="2 3">
    <name type="scientific">Eumeta variegata</name>
    <name type="common">Bagworm moth</name>
    <name type="synonym">Eumeta japonica</name>
    <dbReference type="NCBI Taxonomy" id="151549"/>
    <lineage>
        <taxon>Eukaryota</taxon>
        <taxon>Metazoa</taxon>
        <taxon>Ecdysozoa</taxon>
        <taxon>Arthropoda</taxon>
        <taxon>Hexapoda</taxon>
        <taxon>Insecta</taxon>
        <taxon>Pterygota</taxon>
        <taxon>Neoptera</taxon>
        <taxon>Endopterygota</taxon>
        <taxon>Lepidoptera</taxon>
        <taxon>Glossata</taxon>
        <taxon>Ditrysia</taxon>
        <taxon>Tineoidea</taxon>
        <taxon>Psychidae</taxon>
        <taxon>Oiketicinae</taxon>
        <taxon>Eumeta</taxon>
    </lineage>
</organism>
<feature type="region of interest" description="Disordered" evidence="1">
    <location>
        <begin position="50"/>
        <end position="73"/>
    </location>
</feature>
<dbReference type="AlphaFoldDB" id="A0A4C1ZRG0"/>
<evidence type="ECO:0000313" key="2">
    <source>
        <dbReference type="EMBL" id="GBP89185.1"/>
    </source>
</evidence>
<comment type="caution">
    <text evidence="2">The sequence shown here is derived from an EMBL/GenBank/DDBJ whole genome shotgun (WGS) entry which is preliminary data.</text>
</comment>
<evidence type="ECO:0000313" key="3">
    <source>
        <dbReference type="Proteomes" id="UP000299102"/>
    </source>
</evidence>
<sequence length="73" mass="8093">MSHVSESEMIICSIEIHRRDHRFSTGAPPRPTGDESRRMRAIDLIGGVVTAPDGRTAPAPAPSFNIRRRRPDS</sequence>
<gene>
    <name evidence="2" type="ORF">EVAR_62983_1</name>
</gene>
<keyword evidence="3" id="KW-1185">Reference proteome</keyword>
<evidence type="ECO:0000256" key="1">
    <source>
        <dbReference type="SAM" id="MobiDB-lite"/>
    </source>
</evidence>
<dbReference type="EMBL" id="BGZK01001981">
    <property type="protein sequence ID" value="GBP89185.1"/>
    <property type="molecule type" value="Genomic_DNA"/>
</dbReference>
<proteinExistence type="predicted"/>